<gene>
    <name evidence="1" type="ORF">METZ01_LOCUS186227</name>
</gene>
<name>A0A382D706_9ZZZZ</name>
<dbReference type="EMBL" id="UINC01037617">
    <property type="protein sequence ID" value="SVB33373.1"/>
    <property type="molecule type" value="Genomic_DNA"/>
</dbReference>
<dbReference type="AlphaFoldDB" id="A0A382D706"/>
<evidence type="ECO:0000313" key="1">
    <source>
        <dbReference type="EMBL" id="SVB33373.1"/>
    </source>
</evidence>
<reference evidence="1" key="1">
    <citation type="submission" date="2018-05" db="EMBL/GenBank/DDBJ databases">
        <authorList>
            <person name="Lanie J.A."/>
            <person name="Ng W.-L."/>
            <person name="Kazmierczak K.M."/>
            <person name="Andrzejewski T.M."/>
            <person name="Davidsen T.M."/>
            <person name="Wayne K.J."/>
            <person name="Tettelin H."/>
            <person name="Glass J.I."/>
            <person name="Rusch D."/>
            <person name="Podicherti R."/>
            <person name="Tsui H.-C.T."/>
            <person name="Winkler M.E."/>
        </authorList>
    </citation>
    <scope>NUCLEOTIDE SEQUENCE</scope>
</reference>
<organism evidence="1">
    <name type="scientific">marine metagenome</name>
    <dbReference type="NCBI Taxonomy" id="408172"/>
    <lineage>
        <taxon>unclassified sequences</taxon>
        <taxon>metagenomes</taxon>
        <taxon>ecological metagenomes</taxon>
    </lineage>
</organism>
<accession>A0A382D706</accession>
<protein>
    <submittedName>
        <fullName evidence="1">Uncharacterized protein</fullName>
    </submittedName>
</protein>
<sequence length="68" mass="7435">RILIYLGKVDLSGCPGIATMPHLGCQRCKGIVEQSAEQHLLLLQYFFLGPSLIPPGLHSHLQKQSGQP</sequence>
<proteinExistence type="predicted"/>
<feature type="non-terminal residue" evidence="1">
    <location>
        <position position="1"/>
    </location>
</feature>